<dbReference type="RefSeq" id="WP_027765107.1">
    <property type="nucleotide sequence ID" value="NZ_JAVREQ010000018.1"/>
</dbReference>
<accession>A0ABU2NVZ1</accession>
<proteinExistence type="predicted"/>
<feature type="signal peptide" evidence="2">
    <location>
        <begin position="1"/>
        <end position="28"/>
    </location>
</feature>
<protein>
    <submittedName>
        <fullName evidence="3">ATP-binding protein</fullName>
    </submittedName>
</protein>
<name>A0ABU2NVZ1_9ACTN</name>
<evidence type="ECO:0000313" key="4">
    <source>
        <dbReference type="Proteomes" id="UP001183414"/>
    </source>
</evidence>
<organism evidence="3 4">
    <name type="scientific">Streptomyces hazeniae</name>
    <dbReference type="NCBI Taxonomy" id="3075538"/>
    <lineage>
        <taxon>Bacteria</taxon>
        <taxon>Bacillati</taxon>
        <taxon>Actinomycetota</taxon>
        <taxon>Actinomycetes</taxon>
        <taxon>Kitasatosporales</taxon>
        <taxon>Streptomycetaceae</taxon>
        <taxon>Streptomyces</taxon>
    </lineage>
</organism>
<feature type="compositionally biased region" description="Low complexity" evidence="1">
    <location>
        <begin position="98"/>
        <end position="108"/>
    </location>
</feature>
<feature type="compositionally biased region" description="Gly residues" evidence="1">
    <location>
        <begin position="135"/>
        <end position="144"/>
    </location>
</feature>
<feature type="compositionally biased region" description="Gly residues" evidence="1">
    <location>
        <begin position="83"/>
        <end position="97"/>
    </location>
</feature>
<evidence type="ECO:0000256" key="1">
    <source>
        <dbReference type="SAM" id="MobiDB-lite"/>
    </source>
</evidence>
<dbReference type="Proteomes" id="UP001183414">
    <property type="component" value="Unassembled WGS sequence"/>
</dbReference>
<comment type="caution">
    <text evidence="3">The sequence shown here is derived from an EMBL/GenBank/DDBJ whole genome shotgun (WGS) entry which is preliminary data.</text>
</comment>
<reference evidence="4" key="1">
    <citation type="submission" date="2023-07" db="EMBL/GenBank/DDBJ databases">
        <title>30 novel species of actinomycetes from the DSMZ collection.</title>
        <authorList>
            <person name="Nouioui I."/>
        </authorList>
    </citation>
    <scope>NUCLEOTIDE SEQUENCE [LARGE SCALE GENOMIC DNA]</scope>
    <source>
        <strain evidence="4">DSM 42041</strain>
    </source>
</reference>
<keyword evidence="3" id="KW-0547">Nucleotide-binding</keyword>
<gene>
    <name evidence="3" type="ORF">RM572_19275</name>
</gene>
<keyword evidence="3" id="KW-0067">ATP-binding</keyword>
<evidence type="ECO:0000313" key="3">
    <source>
        <dbReference type="EMBL" id="MDT0380899.1"/>
    </source>
</evidence>
<keyword evidence="2" id="KW-0732">Signal</keyword>
<feature type="chain" id="PRO_5046196036" evidence="2">
    <location>
        <begin position="29"/>
        <end position="144"/>
    </location>
</feature>
<dbReference type="GO" id="GO:0005524">
    <property type="term" value="F:ATP binding"/>
    <property type="evidence" value="ECO:0007669"/>
    <property type="project" value="UniProtKB-KW"/>
</dbReference>
<evidence type="ECO:0000256" key="2">
    <source>
        <dbReference type="SAM" id="SignalP"/>
    </source>
</evidence>
<feature type="region of interest" description="Disordered" evidence="1">
    <location>
        <begin position="46"/>
        <end position="144"/>
    </location>
</feature>
<sequence length="144" mass="13351">MKHGTIKALGVTALGAAFAASGAGAASAADLGETVETTGRQLVSAPPVQDAMAGGDSVARMPTASDDVVASTLPADVAKAEGGEGTEGGEGGPGKMLGGLPLAGQLAGNSGPTETVTDTLGGGLPTDGLPLTSGSLGGGGLPLG</sequence>
<keyword evidence="4" id="KW-1185">Reference proteome</keyword>
<dbReference type="EMBL" id="JAVREQ010000018">
    <property type="protein sequence ID" value="MDT0380899.1"/>
    <property type="molecule type" value="Genomic_DNA"/>
</dbReference>